<dbReference type="InterPro" id="IPR003726">
    <property type="entry name" value="HCY_dom"/>
</dbReference>
<evidence type="ECO:0000256" key="17">
    <source>
        <dbReference type="ARBA" id="ARBA00025552"/>
    </source>
</evidence>
<keyword evidence="13 19" id="KW-0479">Metal-binding</keyword>
<feature type="domain" description="Pterin-binding" evidence="21">
    <location>
        <begin position="308"/>
        <end position="552"/>
    </location>
</feature>
<dbReference type="InterPro" id="IPR006158">
    <property type="entry name" value="Cobalamin-bd"/>
</dbReference>
<dbReference type="Pfam" id="PF02574">
    <property type="entry name" value="S-methyl_trans"/>
    <property type="match status" value="1"/>
</dbReference>
<evidence type="ECO:0000259" key="20">
    <source>
        <dbReference type="PROSITE" id="PS50970"/>
    </source>
</evidence>
<evidence type="ECO:0000313" key="24">
    <source>
        <dbReference type="EMBL" id="HIW94612.1"/>
    </source>
</evidence>
<dbReference type="GO" id="GO:0008705">
    <property type="term" value="F:methionine synthase activity"/>
    <property type="evidence" value="ECO:0007669"/>
    <property type="project" value="UniProtKB-EC"/>
</dbReference>
<evidence type="ECO:0000256" key="1">
    <source>
        <dbReference type="ARBA" id="ARBA00001700"/>
    </source>
</evidence>
<evidence type="ECO:0000256" key="15">
    <source>
        <dbReference type="ARBA" id="ARBA00023167"/>
    </source>
</evidence>
<evidence type="ECO:0000259" key="23">
    <source>
        <dbReference type="PROSITE" id="PS51337"/>
    </source>
</evidence>
<dbReference type="EMBL" id="DXGA01000189">
    <property type="protein sequence ID" value="HIW94612.1"/>
    <property type="molecule type" value="Genomic_DNA"/>
</dbReference>
<dbReference type="InterPro" id="IPR050554">
    <property type="entry name" value="Met_Synthase/Corrinoid"/>
</dbReference>
<dbReference type="GO" id="GO:0046653">
    <property type="term" value="P:tetrahydrofolate metabolic process"/>
    <property type="evidence" value="ECO:0007669"/>
    <property type="project" value="TreeGrafter"/>
</dbReference>
<dbReference type="InterPro" id="IPR036589">
    <property type="entry name" value="HCY_dom_sf"/>
</dbReference>
<evidence type="ECO:0000256" key="14">
    <source>
        <dbReference type="ARBA" id="ARBA00022833"/>
    </source>
</evidence>
<dbReference type="SUPFAM" id="SSF47644">
    <property type="entry name" value="Methionine synthase domain"/>
    <property type="match status" value="1"/>
</dbReference>
<accession>A0A9D1RXP2</accession>
<dbReference type="GO" id="GO:0005829">
    <property type="term" value="C:cytosol"/>
    <property type="evidence" value="ECO:0007669"/>
    <property type="project" value="TreeGrafter"/>
</dbReference>
<dbReference type="NCBIfam" id="NF005719">
    <property type="entry name" value="PRK07535.1"/>
    <property type="match status" value="1"/>
</dbReference>
<comment type="caution">
    <text evidence="24">The sequence shown here is derived from an EMBL/GenBank/DDBJ whole genome shotgun (WGS) entry which is preliminary data.</text>
</comment>
<protein>
    <recommendedName>
        <fullName evidence="7">Methionine synthase</fullName>
        <ecNumber evidence="6">2.1.1.13</ecNumber>
    </recommendedName>
    <alternativeName>
        <fullName evidence="18">5-methyltetrahydrofolate--homocysteine methyltransferase</fullName>
    </alternativeName>
</protein>
<dbReference type="GO" id="GO:0031419">
    <property type="term" value="F:cobalamin binding"/>
    <property type="evidence" value="ECO:0007669"/>
    <property type="project" value="UniProtKB-KW"/>
</dbReference>
<dbReference type="PROSITE" id="PS51332">
    <property type="entry name" value="B12_BINDING"/>
    <property type="match status" value="1"/>
</dbReference>
<evidence type="ECO:0000256" key="2">
    <source>
        <dbReference type="ARBA" id="ARBA00001947"/>
    </source>
</evidence>
<dbReference type="Gene3D" id="1.10.1240.10">
    <property type="entry name" value="Methionine synthase domain"/>
    <property type="match status" value="1"/>
</dbReference>
<dbReference type="Pfam" id="PF02607">
    <property type="entry name" value="B12-binding_2"/>
    <property type="match status" value="1"/>
</dbReference>
<evidence type="ECO:0000256" key="13">
    <source>
        <dbReference type="ARBA" id="ARBA00022723"/>
    </source>
</evidence>
<dbReference type="Gene3D" id="3.20.20.20">
    <property type="entry name" value="Dihydropteroate synthase-like"/>
    <property type="match status" value="1"/>
</dbReference>
<evidence type="ECO:0000256" key="18">
    <source>
        <dbReference type="ARBA" id="ARBA00031040"/>
    </source>
</evidence>
<dbReference type="PANTHER" id="PTHR45833">
    <property type="entry name" value="METHIONINE SYNTHASE"/>
    <property type="match status" value="1"/>
</dbReference>
<comment type="cofactor">
    <cofactor evidence="2 19">
        <name>Zn(2+)</name>
        <dbReference type="ChEBI" id="CHEBI:29105"/>
    </cofactor>
</comment>
<evidence type="ECO:0000256" key="4">
    <source>
        <dbReference type="ARBA" id="ARBA00005178"/>
    </source>
</evidence>
<evidence type="ECO:0000256" key="3">
    <source>
        <dbReference type="ARBA" id="ARBA00001956"/>
    </source>
</evidence>
<dbReference type="PROSITE" id="PS50972">
    <property type="entry name" value="PTERIN_BINDING"/>
    <property type="match status" value="1"/>
</dbReference>
<dbReference type="InterPro" id="IPR036594">
    <property type="entry name" value="Meth_synthase_dom"/>
</dbReference>
<dbReference type="SUPFAM" id="SSF82282">
    <property type="entry name" value="Homocysteine S-methyltransferase"/>
    <property type="match status" value="1"/>
</dbReference>
<evidence type="ECO:0000256" key="9">
    <source>
        <dbReference type="ARBA" id="ARBA00022605"/>
    </source>
</evidence>
<evidence type="ECO:0000256" key="7">
    <source>
        <dbReference type="ARBA" id="ARBA00013998"/>
    </source>
</evidence>
<dbReference type="Proteomes" id="UP000824192">
    <property type="component" value="Unassembled WGS sequence"/>
</dbReference>
<dbReference type="InterPro" id="IPR003759">
    <property type="entry name" value="Cbl-bd_cap"/>
</dbReference>
<feature type="domain" description="B12-binding" evidence="22">
    <location>
        <begin position="665"/>
        <end position="785"/>
    </location>
</feature>
<sequence>MYSEFWKEDILFLDGATGTVLQQRGLPPGGQPELLNLTQPDLIRSVHAAYVEAGSQVIYANTFGANRHKLAASGHSVTEIVTAAVKLAREAAGPAVRVAIDMGPLGELLEPMGSLSFEEAYDLFREVAVAGAEAGADLAVIETMTDLYETKAALLAVKENTALPVFVTMSFDETGRTFTGCTVSSMARTLEGLGADAIGLNCSLGPDLLFPLLKELCENTTLPVIAKPNAGLPDPVDGHYHMDPDTFAAAMRACLDIGVTIFGGCCGTTPDYIRAVRAALKGRKPARRTYRPTAFVCTPVTPCPIGGVRVIGERINPTGKKRFQQALLENDLDYITQVGLAQVDAGADILDVNVGFPGVDEVEMLPKVVKKLQSVLSVPLQLDSSNPDALAAGLRVYNGKAAVNSVNGDPQVLSRILPVVKRYGAAVVGLTLDEGGIPQTAEARVAIARRILDAALSYGIPREDLWIDCLTLTVSAQQEQAMETLKAVKTVREELGLQTVLGVSNISFGLPNRALVTHTFLVQAMTAGLTLPIINPNQKEMMDAVAAFKVLTGEDKGSTAYVERFANQDSAPVSAAPSQSLTLDDAICRGLGAEAAALAREVLQTESELSLVEGHLIPALDKVGEGYESGRVFLPQLLSAAQAAQAVFEVVKDSIARTGGAPVKKGALAVATVRGDIHDIGKNIVKTVLENYGYDVLDLGRDVKPEVILETVKERDLRLVGLSALMTTTLPAMEETIKLLQTLPQPPVIFVGGAVVTPEYAKTMGANFYARDARQSVDIARKVLG</sequence>
<keyword evidence="9" id="KW-0028">Amino-acid biosynthesis</keyword>
<reference evidence="24" key="1">
    <citation type="journal article" date="2021" name="PeerJ">
        <title>Extensive microbial diversity within the chicken gut microbiome revealed by metagenomics and culture.</title>
        <authorList>
            <person name="Gilroy R."/>
            <person name="Ravi A."/>
            <person name="Getino M."/>
            <person name="Pursley I."/>
            <person name="Horton D.L."/>
            <person name="Alikhan N.F."/>
            <person name="Baker D."/>
            <person name="Gharbi K."/>
            <person name="Hall N."/>
            <person name="Watson M."/>
            <person name="Adriaenssens E.M."/>
            <person name="Foster-Nyarko E."/>
            <person name="Jarju S."/>
            <person name="Secka A."/>
            <person name="Antonio M."/>
            <person name="Oren A."/>
            <person name="Chaudhuri R.R."/>
            <person name="La Ragione R."/>
            <person name="Hildebrand F."/>
            <person name="Pallen M.J."/>
        </authorList>
    </citation>
    <scope>NUCLEOTIDE SEQUENCE</scope>
    <source>
        <strain evidence="24">ChiGjej6B6-1540</strain>
    </source>
</reference>
<dbReference type="AlphaFoldDB" id="A0A9D1RXP2"/>
<comment type="catalytic activity">
    <reaction evidence="1">
        <text>(6S)-5-methyl-5,6,7,8-tetrahydrofolate + L-homocysteine = (6S)-5,6,7,8-tetrahydrofolate + L-methionine</text>
        <dbReference type="Rhea" id="RHEA:11172"/>
        <dbReference type="ChEBI" id="CHEBI:18608"/>
        <dbReference type="ChEBI" id="CHEBI:57453"/>
        <dbReference type="ChEBI" id="CHEBI:57844"/>
        <dbReference type="ChEBI" id="CHEBI:58199"/>
        <dbReference type="EC" id="2.1.1.13"/>
    </reaction>
</comment>
<dbReference type="InterPro" id="IPR036724">
    <property type="entry name" value="Cobalamin-bd_sf"/>
</dbReference>
<dbReference type="PROSITE" id="PS51337">
    <property type="entry name" value="B12_BINDING_NTER"/>
    <property type="match status" value="1"/>
</dbReference>
<evidence type="ECO:0000256" key="8">
    <source>
        <dbReference type="ARBA" id="ARBA00022603"/>
    </source>
</evidence>
<keyword evidence="15" id="KW-0486">Methionine biosynthesis</keyword>
<evidence type="ECO:0000256" key="12">
    <source>
        <dbReference type="ARBA" id="ARBA00022691"/>
    </source>
</evidence>
<dbReference type="InterPro" id="IPR017215">
    <property type="entry name" value="MetH_bac"/>
</dbReference>
<feature type="domain" description="Hcy-binding" evidence="20">
    <location>
        <begin position="1"/>
        <end position="280"/>
    </location>
</feature>
<dbReference type="SUPFAM" id="SSF51717">
    <property type="entry name" value="Dihydropteroate synthetase-like"/>
    <property type="match status" value="1"/>
</dbReference>
<comment type="cofactor">
    <cofactor evidence="3">
        <name>methylcob(III)alamin</name>
        <dbReference type="ChEBI" id="CHEBI:28115"/>
    </cofactor>
</comment>
<evidence type="ECO:0000256" key="11">
    <source>
        <dbReference type="ARBA" id="ARBA00022679"/>
    </source>
</evidence>
<dbReference type="Pfam" id="PF00809">
    <property type="entry name" value="Pterin_bind"/>
    <property type="match status" value="1"/>
</dbReference>
<comment type="pathway">
    <text evidence="4">Amino-acid biosynthesis; L-methionine biosynthesis via de novo pathway; L-methionine from L-homocysteine (MetH route): step 1/1.</text>
</comment>
<dbReference type="PIRSF" id="PIRSF037472">
    <property type="entry name" value="DHPS_mtfrase"/>
    <property type="match status" value="1"/>
</dbReference>
<organism evidence="24 25">
    <name type="scientific">Candidatus Flavonifractor merdipullorum</name>
    <dbReference type="NCBI Taxonomy" id="2838590"/>
    <lineage>
        <taxon>Bacteria</taxon>
        <taxon>Bacillati</taxon>
        <taxon>Bacillota</taxon>
        <taxon>Clostridia</taxon>
        <taxon>Eubacteriales</taxon>
        <taxon>Oscillospiraceae</taxon>
        <taxon>Flavonifractor</taxon>
    </lineage>
</organism>
<dbReference type="Gene3D" id="3.40.50.280">
    <property type="entry name" value="Cobalamin-binding domain"/>
    <property type="match status" value="1"/>
</dbReference>
<evidence type="ECO:0000256" key="16">
    <source>
        <dbReference type="ARBA" id="ARBA00023285"/>
    </source>
</evidence>
<comment type="function">
    <text evidence="17">Catalyzes the transfer of a methyl group from methyl-cobalamin to homocysteine, yielding enzyme-bound cob(I)alamin and methionine. Subsequently, remethylates the cofactor using methyltetrahydrofolate.</text>
</comment>
<dbReference type="SMART" id="SM01018">
    <property type="entry name" value="B12-binding_2"/>
    <property type="match status" value="1"/>
</dbReference>
<evidence type="ECO:0000259" key="21">
    <source>
        <dbReference type="PROSITE" id="PS50972"/>
    </source>
</evidence>
<evidence type="ECO:0000313" key="25">
    <source>
        <dbReference type="Proteomes" id="UP000824192"/>
    </source>
</evidence>
<evidence type="ECO:0000256" key="19">
    <source>
        <dbReference type="PROSITE-ProRule" id="PRU00333"/>
    </source>
</evidence>
<feature type="binding site" evidence="19">
    <location>
        <position position="265"/>
    </location>
    <ligand>
        <name>Zn(2+)</name>
        <dbReference type="ChEBI" id="CHEBI:29105"/>
    </ligand>
</feature>
<dbReference type="EC" id="2.1.1.13" evidence="6"/>
<dbReference type="SUPFAM" id="SSF52242">
    <property type="entry name" value="Cobalamin (vitamin B12)-binding domain"/>
    <property type="match status" value="1"/>
</dbReference>
<dbReference type="PROSITE" id="PS50970">
    <property type="entry name" value="HCY"/>
    <property type="match status" value="1"/>
</dbReference>
<dbReference type="Pfam" id="PF02310">
    <property type="entry name" value="B12-binding"/>
    <property type="match status" value="1"/>
</dbReference>
<comment type="similarity">
    <text evidence="5">Belongs to the vitamin-B12 dependent methionine synthase family.</text>
</comment>
<keyword evidence="11 19" id="KW-0808">Transferase</keyword>
<dbReference type="GO" id="GO:0032259">
    <property type="term" value="P:methylation"/>
    <property type="evidence" value="ECO:0007669"/>
    <property type="project" value="UniProtKB-KW"/>
</dbReference>
<evidence type="ECO:0000256" key="10">
    <source>
        <dbReference type="ARBA" id="ARBA00022628"/>
    </source>
</evidence>
<dbReference type="InterPro" id="IPR011005">
    <property type="entry name" value="Dihydropteroate_synth-like_sf"/>
</dbReference>
<feature type="binding site" evidence="19">
    <location>
        <position position="266"/>
    </location>
    <ligand>
        <name>Zn(2+)</name>
        <dbReference type="ChEBI" id="CHEBI:29105"/>
    </ligand>
</feature>
<dbReference type="PANTHER" id="PTHR45833:SF1">
    <property type="entry name" value="METHIONINE SYNTHASE"/>
    <property type="match status" value="1"/>
</dbReference>
<keyword evidence="12" id="KW-0949">S-adenosyl-L-methionine</keyword>
<keyword evidence="16" id="KW-0170">Cobalt</keyword>
<dbReference type="InterPro" id="IPR000489">
    <property type="entry name" value="Pterin-binding_dom"/>
</dbReference>
<proteinExistence type="inferred from homology"/>
<feature type="domain" description="B12-binding N-terminal" evidence="23">
    <location>
        <begin position="570"/>
        <end position="663"/>
    </location>
</feature>
<feature type="binding site" evidence="19">
    <location>
        <position position="202"/>
    </location>
    <ligand>
        <name>Zn(2+)</name>
        <dbReference type="ChEBI" id="CHEBI:29105"/>
    </ligand>
</feature>
<reference evidence="24" key="2">
    <citation type="submission" date="2021-04" db="EMBL/GenBank/DDBJ databases">
        <authorList>
            <person name="Gilroy R."/>
        </authorList>
    </citation>
    <scope>NUCLEOTIDE SEQUENCE</scope>
    <source>
        <strain evidence="24">ChiGjej6B6-1540</strain>
    </source>
</reference>
<dbReference type="GO" id="GO:0050667">
    <property type="term" value="P:homocysteine metabolic process"/>
    <property type="evidence" value="ECO:0007669"/>
    <property type="project" value="TreeGrafter"/>
</dbReference>
<dbReference type="Gene3D" id="3.20.20.330">
    <property type="entry name" value="Homocysteine-binding-like domain"/>
    <property type="match status" value="1"/>
</dbReference>
<evidence type="ECO:0000259" key="22">
    <source>
        <dbReference type="PROSITE" id="PS51332"/>
    </source>
</evidence>
<name>A0A9D1RXP2_9FIRM</name>
<dbReference type="GO" id="GO:0046872">
    <property type="term" value="F:metal ion binding"/>
    <property type="evidence" value="ECO:0007669"/>
    <property type="project" value="UniProtKB-KW"/>
</dbReference>
<evidence type="ECO:0000256" key="5">
    <source>
        <dbReference type="ARBA" id="ARBA00010398"/>
    </source>
</evidence>
<evidence type="ECO:0000256" key="6">
    <source>
        <dbReference type="ARBA" id="ARBA00012032"/>
    </source>
</evidence>
<keyword evidence="14 19" id="KW-0862">Zinc</keyword>
<keyword evidence="10" id="KW-0846">Cobalamin</keyword>
<gene>
    <name evidence="24" type="ORF">H9868_08775</name>
</gene>
<keyword evidence="8 19" id="KW-0489">Methyltransferase</keyword>